<reference evidence="2" key="1">
    <citation type="submission" date="2023-10" db="EMBL/GenBank/DDBJ databases">
        <title>Genome assembly of Pristionchus species.</title>
        <authorList>
            <person name="Yoshida K."/>
            <person name="Sommer R.J."/>
        </authorList>
    </citation>
    <scope>NUCLEOTIDE SEQUENCE</scope>
    <source>
        <strain evidence="2">RS5133</strain>
    </source>
</reference>
<sequence>LSRLDKDGRIDDSPPKRRRDSAIIRMEFVDMKESVDTSPTTRLNGFPWRLIVETLVSPYGGGTTVKTTIVCDKGEEAALWWADDVTLTRWVTGERVPSMMTVTHSFNSWDPNGNQFTFPLVYNVFRKMISVQVDTKENGERFRVRPMLNPFQSDVYLLIGNQKFAVMKETLSSQSEYFRILFNGNFVESGQLEVKIYDVDPEDFKNLLKILFGLRDRSLTADNVETVLELARFFDLKIVSDTAESFLLSSPFSIHKKLRLADQYKLETLRDKMVALYTDKDTVTALKNSGESDLLSPEMTRFMFNKLCDFN</sequence>
<protein>
    <recommendedName>
        <fullName evidence="1">BTB domain-containing protein</fullName>
    </recommendedName>
</protein>
<dbReference type="SUPFAM" id="SSF54695">
    <property type="entry name" value="POZ domain"/>
    <property type="match status" value="1"/>
</dbReference>
<organism evidence="2 3">
    <name type="scientific">Pristionchus fissidentatus</name>
    <dbReference type="NCBI Taxonomy" id="1538716"/>
    <lineage>
        <taxon>Eukaryota</taxon>
        <taxon>Metazoa</taxon>
        <taxon>Ecdysozoa</taxon>
        <taxon>Nematoda</taxon>
        <taxon>Chromadorea</taxon>
        <taxon>Rhabditida</taxon>
        <taxon>Rhabditina</taxon>
        <taxon>Diplogasteromorpha</taxon>
        <taxon>Diplogasteroidea</taxon>
        <taxon>Neodiplogasteridae</taxon>
        <taxon>Pristionchus</taxon>
    </lineage>
</organism>
<dbReference type="CDD" id="cd01165">
    <property type="entry name" value="BTB_POZ"/>
    <property type="match status" value="1"/>
</dbReference>
<proteinExistence type="predicted"/>
<dbReference type="AlphaFoldDB" id="A0AAV5VRN9"/>
<dbReference type="Gene3D" id="3.30.710.10">
    <property type="entry name" value="Potassium Channel Kv1.1, Chain A"/>
    <property type="match status" value="1"/>
</dbReference>
<evidence type="ECO:0000259" key="1">
    <source>
        <dbReference type="PROSITE" id="PS50097"/>
    </source>
</evidence>
<evidence type="ECO:0000313" key="3">
    <source>
        <dbReference type="Proteomes" id="UP001432322"/>
    </source>
</evidence>
<keyword evidence="3" id="KW-1185">Reference proteome</keyword>
<dbReference type="InterPro" id="IPR000210">
    <property type="entry name" value="BTB/POZ_dom"/>
</dbReference>
<dbReference type="PANTHER" id="PTHR22744">
    <property type="entry name" value="HELIX LOOP HELIX PROTEIN 21-RELATED"/>
    <property type="match status" value="1"/>
</dbReference>
<dbReference type="EMBL" id="BTSY01000003">
    <property type="protein sequence ID" value="GMT21008.1"/>
    <property type="molecule type" value="Genomic_DNA"/>
</dbReference>
<dbReference type="SMART" id="SM00225">
    <property type="entry name" value="BTB"/>
    <property type="match status" value="1"/>
</dbReference>
<accession>A0AAV5VRN9</accession>
<dbReference type="PROSITE" id="PS50097">
    <property type="entry name" value="BTB"/>
    <property type="match status" value="1"/>
</dbReference>
<comment type="caution">
    <text evidence="2">The sequence shown here is derived from an EMBL/GenBank/DDBJ whole genome shotgun (WGS) entry which is preliminary data.</text>
</comment>
<feature type="domain" description="BTB" evidence="1">
    <location>
        <begin position="153"/>
        <end position="212"/>
    </location>
</feature>
<evidence type="ECO:0000313" key="2">
    <source>
        <dbReference type="EMBL" id="GMT21008.1"/>
    </source>
</evidence>
<feature type="non-terminal residue" evidence="2">
    <location>
        <position position="1"/>
    </location>
</feature>
<dbReference type="InterPro" id="IPR011333">
    <property type="entry name" value="SKP1/BTB/POZ_sf"/>
</dbReference>
<dbReference type="Proteomes" id="UP001432322">
    <property type="component" value="Unassembled WGS sequence"/>
</dbReference>
<name>A0AAV5VRN9_9BILA</name>
<dbReference type="PANTHER" id="PTHR22744:SF14">
    <property type="entry name" value="BTB DOMAIN-CONTAINING PROTEIN-RELATED"/>
    <property type="match status" value="1"/>
</dbReference>
<dbReference type="Pfam" id="PF00651">
    <property type="entry name" value="BTB"/>
    <property type="match status" value="1"/>
</dbReference>
<gene>
    <name evidence="2" type="ORF">PFISCL1PPCAC_12305</name>
</gene>